<evidence type="ECO:0000256" key="1">
    <source>
        <dbReference type="SAM" id="Phobius"/>
    </source>
</evidence>
<keyword evidence="1" id="KW-1133">Transmembrane helix</keyword>
<feature type="domain" description="Outer membrane protein beta-barrel" evidence="2">
    <location>
        <begin position="65"/>
        <end position="219"/>
    </location>
</feature>
<reference evidence="3" key="1">
    <citation type="submission" date="2019-10" db="EMBL/GenBank/DDBJ databases">
        <title>Draft genome sequence of Panacibacter sp. KCS-6.</title>
        <authorList>
            <person name="Yim K.J."/>
        </authorList>
    </citation>
    <scope>NUCLEOTIDE SEQUENCE</scope>
    <source>
        <strain evidence="3">KCS-6</strain>
    </source>
</reference>
<evidence type="ECO:0000313" key="3">
    <source>
        <dbReference type="EMBL" id="NNV53842.1"/>
    </source>
</evidence>
<gene>
    <name evidence="3" type="ORF">GD597_00125</name>
</gene>
<keyword evidence="1" id="KW-0812">Transmembrane</keyword>
<keyword evidence="1" id="KW-0472">Membrane</keyword>
<sequence length="242" mass="26690">MPSFSSPNASQPTILDFLLTILIRNWSLKQMIMAQQLNYINKTTNMKKIILAALAIIAFSTITKAQGFHLGVKGGANMNKIEGQSFKDGFNFGYQLGGFMEIDFNKKIGIQPEILFSQTNTKVGNGFQDIYDGIGSAITGDEVTLNYLNIPVLLRINAGKLLTFQVGPQYSILVNDKENLLENGANAFKKGDFAAVAGAQINLGTLKVYVRYNIGLSNINDIDNKDKWKNQQLQFGVGLRIL</sequence>
<name>A0A8J8FBW2_9BACT</name>
<dbReference type="EMBL" id="WHPF01000001">
    <property type="protein sequence ID" value="NNV53842.1"/>
    <property type="molecule type" value="Genomic_DNA"/>
</dbReference>
<dbReference type="InterPro" id="IPR025665">
    <property type="entry name" value="Beta-barrel_OMP_2"/>
</dbReference>
<dbReference type="Pfam" id="PF13568">
    <property type="entry name" value="OMP_b-brl_2"/>
    <property type="match status" value="1"/>
</dbReference>
<feature type="transmembrane region" description="Helical" evidence="1">
    <location>
        <begin position="12"/>
        <end position="28"/>
    </location>
</feature>
<feature type="transmembrane region" description="Helical" evidence="1">
    <location>
        <begin position="49"/>
        <end position="72"/>
    </location>
</feature>
<organism evidence="3 4">
    <name type="scientific">Limnovirga soli</name>
    <dbReference type="NCBI Taxonomy" id="2656915"/>
    <lineage>
        <taxon>Bacteria</taxon>
        <taxon>Pseudomonadati</taxon>
        <taxon>Bacteroidota</taxon>
        <taxon>Chitinophagia</taxon>
        <taxon>Chitinophagales</taxon>
        <taxon>Chitinophagaceae</taxon>
        <taxon>Limnovirga</taxon>
    </lineage>
</organism>
<dbReference type="Proteomes" id="UP000598971">
    <property type="component" value="Unassembled WGS sequence"/>
</dbReference>
<protein>
    <submittedName>
        <fullName evidence="3">Outer membrane beta-barrel protein</fullName>
    </submittedName>
</protein>
<evidence type="ECO:0000259" key="2">
    <source>
        <dbReference type="Pfam" id="PF13568"/>
    </source>
</evidence>
<evidence type="ECO:0000313" key="4">
    <source>
        <dbReference type="Proteomes" id="UP000598971"/>
    </source>
</evidence>
<dbReference type="AlphaFoldDB" id="A0A8J8FBW2"/>
<keyword evidence="4" id="KW-1185">Reference proteome</keyword>
<proteinExistence type="predicted"/>
<comment type="caution">
    <text evidence="3">The sequence shown here is derived from an EMBL/GenBank/DDBJ whole genome shotgun (WGS) entry which is preliminary data.</text>
</comment>
<accession>A0A8J8FBW2</accession>